<name>A0ABV8NQN2_9SPHI</name>
<dbReference type="PANTHER" id="PTHR37512">
    <property type="entry name" value="TRIFUNCTIONAL NAD BIOSYNTHESIS/REGULATOR PROTEIN NADR"/>
    <property type="match status" value="1"/>
</dbReference>
<dbReference type="SUPFAM" id="SSF52540">
    <property type="entry name" value="P-loop containing nucleoside triphosphate hydrolases"/>
    <property type="match status" value="1"/>
</dbReference>
<dbReference type="Pfam" id="PF01467">
    <property type="entry name" value="CTP_transf_like"/>
    <property type="match status" value="1"/>
</dbReference>
<dbReference type="Proteomes" id="UP001595792">
    <property type="component" value="Unassembled WGS sequence"/>
</dbReference>
<dbReference type="Gene3D" id="3.40.50.620">
    <property type="entry name" value="HUPs"/>
    <property type="match status" value="1"/>
</dbReference>
<evidence type="ECO:0000259" key="2">
    <source>
        <dbReference type="Pfam" id="PF13521"/>
    </source>
</evidence>
<dbReference type="Pfam" id="PF13521">
    <property type="entry name" value="AAA_28"/>
    <property type="match status" value="1"/>
</dbReference>
<dbReference type="EMBL" id="JBHSBY010000146">
    <property type="protein sequence ID" value="MFC4199219.1"/>
    <property type="molecule type" value="Genomic_DNA"/>
</dbReference>
<keyword evidence="4" id="KW-1185">Reference proteome</keyword>
<protein>
    <submittedName>
        <fullName evidence="3">AAA family ATPase</fullName>
    </submittedName>
</protein>
<comment type="caution">
    <text evidence="3">The sequence shown here is derived from an EMBL/GenBank/DDBJ whole genome shotgun (WGS) entry which is preliminary data.</text>
</comment>
<proteinExistence type="predicted"/>
<accession>A0ABV8NQN2</accession>
<dbReference type="InterPro" id="IPR052735">
    <property type="entry name" value="NAD_biosynth-regulator"/>
</dbReference>
<dbReference type="NCBIfam" id="TIGR00125">
    <property type="entry name" value="cyt_tran_rel"/>
    <property type="match status" value="1"/>
</dbReference>
<feature type="domain" description="NadR/Ttd14 AAA" evidence="2">
    <location>
        <begin position="156"/>
        <end position="308"/>
    </location>
</feature>
<dbReference type="InterPro" id="IPR004821">
    <property type="entry name" value="Cyt_trans-like"/>
</dbReference>
<dbReference type="InterPro" id="IPR027417">
    <property type="entry name" value="P-loop_NTPase"/>
</dbReference>
<evidence type="ECO:0000259" key="1">
    <source>
        <dbReference type="Pfam" id="PF01467"/>
    </source>
</evidence>
<organism evidence="3 4">
    <name type="scientific">Pedobacter jamesrossensis</name>
    <dbReference type="NCBI Taxonomy" id="1908238"/>
    <lineage>
        <taxon>Bacteria</taxon>
        <taxon>Pseudomonadati</taxon>
        <taxon>Bacteroidota</taxon>
        <taxon>Sphingobacteriia</taxon>
        <taxon>Sphingobacteriales</taxon>
        <taxon>Sphingobacteriaceae</taxon>
        <taxon>Pedobacter</taxon>
    </lineage>
</organism>
<feature type="domain" description="Cytidyltransferase-like" evidence="1">
    <location>
        <begin position="6"/>
        <end position="135"/>
    </location>
</feature>
<evidence type="ECO:0000313" key="3">
    <source>
        <dbReference type="EMBL" id="MFC4199219.1"/>
    </source>
</evidence>
<dbReference type="SUPFAM" id="SSF52374">
    <property type="entry name" value="Nucleotidylyl transferase"/>
    <property type="match status" value="1"/>
</dbReference>
<dbReference type="Gene3D" id="3.40.50.300">
    <property type="entry name" value="P-loop containing nucleotide triphosphate hydrolases"/>
    <property type="match status" value="1"/>
</dbReference>
<dbReference type="InterPro" id="IPR014729">
    <property type="entry name" value="Rossmann-like_a/b/a_fold"/>
</dbReference>
<dbReference type="InterPro" id="IPR038727">
    <property type="entry name" value="NadR/Ttd14_AAA_dom"/>
</dbReference>
<sequence>MKRGLVIGKFMPIHKGHMALINFAASQCDELIVSMSSSPSDPINAELRFNWIKEIFKNQSNIKPALIADDFDNNLLNLEERTEIWAKRMQEVYPKIDILFSSEEYGKPFALNLEAEHILFDQQRITTPVSATMIRSNPYKYWEYIPDEVKSYFVKRICFYGPESTGKSTLTEKMALLYKTEFVPEVARELITSNDISVDDIIKIGKAQTQRILEKTLIANKILFCDTDVITTQIYSQHYLQYIPEILFELEAQIKYDLYFLLNIDVAWVEDDLRDMGDRRKEMYAIFKNELDKRSIKYIEIRGDYQQRELMVKTIIDEMLIL</sequence>
<dbReference type="RefSeq" id="WP_378963273.1">
    <property type="nucleotide sequence ID" value="NZ_JBHRXC010000016.1"/>
</dbReference>
<reference evidence="4" key="1">
    <citation type="journal article" date="2019" name="Int. J. Syst. Evol. Microbiol.">
        <title>The Global Catalogue of Microorganisms (GCM) 10K type strain sequencing project: providing services to taxonomists for standard genome sequencing and annotation.</title>
        <authorList>
            <consortium name="The Broad Institute Genomics Platform"/>
            <consortium name="The Broad Institute Genome Sequencing Center for Infectious Disease"/>
            <person name="Wu L."/>
            <person name="Ma J."/>
        </authorList>
    </citation>
    <scope>NUCLEOTIDE SEQUENCE [LARGE SCALE GENOMIC DNA]</scope>
    <source>
        <strain evidence="4">CCM 8689</strain>
    </source>
</reference>
<evidence type="ECO:0000313" key="4">
    <source>
        <dbReference type="Proteomes" id="UP001595792"/>
    </source>
</evidence>
<dbReference type="PANTHER" id="PTHR37512:SF1">
    <property type="entry name" value="NADR_TTD14 AAA DOMAIN-CONTAINING PROTEIN"/>
    <property type="match status" value="1"/>
</dbReference>
<gene>
    <name evidence="3" type="ORF">ACFOUY_21115</name>
</gene>